<proteinExistence type="predicted"/>
<accession>A0AC34F0F3</accession>
<evidence type="ECO:0000313" key="1">
    <source>
        <dbReference type="Proteomes" id="UP000887579"/>
    </source>
</evidence>
<organism evidence="1 2">
    <name type="scientific">Panagrolaimus sp. ES5</name>
    <dbReference type="NCBI Taxonomy" id="591445"/>
    <lineage>
        <taxon>Eukaryota</taxon>
        <taxon>Metazoa</taxon>
        <taxon>Ecdysozoa</taxon>
        <taxon>Nematoda</taxon>
        <taxon>Chromadorea</taxon>
        <taxon>Rhabditida</taxon>
        <taxon>Tylenchina</taxon>
        <taxon>Panagrolaimomorpha</taxon>
        <taxon>Panagrolaimoidea</taxon>
        <taxon>Panagrolaimidae</taxon>
        <taxon>Panagrolaimus</taxon>
    </lineage>
</organism>
<dbReference type="WBParaSite" id="ES5_v2.g10452.t1">
    <property type="protein sequence ID" value="ES5_v2.g10452.t1"/>
    <property type="gene ID" value="ES5_v2.g10452"/>
</dbReference>
<dbReference type="Proteomes" id="UP000887579">
    <property type="component" value="Unplaced"/>
</dbReference>
<sequence>MSSQDQESKGVIPINAKLADDCSNQLLLVFHSYTCYLNKKFNSEYVCNNTPLCAHMKNVVQHVLTCHKKEDCSFQHCSDAKLSLVHFLNCKSSDCVICEPTRVNFVKQNGSPDIDHAATSIAFYLEDIEDAFSHV</sequence>
<evidence type="ECO:0000313" key="2">
    <source>
        <dbReference type="WBParaSite" id="ES5_v2.g10452.t1"/>
    </source>
</evidence>
<reference evidence="2" key="1">
    <citation type="submission" date="2022-11" db="UniProtKB">
        <authorList>
            <consortium name="WormBaseParasite"/>
        </authorList>
    </citation>
    <scope>IDENTIFICATION</scope>
</reference>
<protein>
    <submittedName>
        <fullName evidence="2">Histone acetyltransferase</fullName>
    </submittedName>
</protein>
<name>A0AC34F0F3_9BILA</name>